<keyword evidence="2" id="KW-0540">Nuclease</keyword>
<dbReference type="SMART" id="SM00507">
    <property type="entry name" value="HNHc"/>
    <property type="match status" value="1"/>
</dbReference>
<evidence type="ECO:0000313" key="3">
    <source>
        <dbReference type="Proteomes" id="UP001580430"/>
    </source>
</evidence>
<keyword evidence="3" id="KW-1185">Reference proteome</keyword>
<dbReference type="EMBL" id="JBHIRY010000001">
    <property type="protein sequence ID" value="MFB5759010.1"/>
    <property type="molecule type" value="Genomic_DNA"/>
</dbReference>
<keyword evidence="2" id="KW-0255">Endonuclease</keyword>
<proteinExistence type="predicted"/>
<dbReference type="InterPro" id="IPR003615">
    <property type="entry name" value="HNH_nuc"/>
</dbReference>
<organism evidence="2 3">
    <name type="scientific">Paenibacillus medicaginis</name>
    <dbReference type="NCBI Taxonomy" id="1470560"/>
    <lineage>
        <taxon>Bacteria</taxon>
        <taxon>Bacillati</taxon>
        <taxon>Bacillota</taxon>
        <taxon>Bacilli</taxon>
        <taxon>Bacillales</taxon>
        <taxon>Paenibacillaceae</taxon>
        <taxon>Paenibacillus</taxon>
    </lineage>
</organism>
<protein>
    <submittedName>
        <fullName evidence="2">HNH endonuclease</fullName>
    </submittedName>
</protein>
<reference evidence="2 3" key="1">
    <citation type="submission" date="2024-09" db="EMBL/GenBank/DDBJ databases">
        <title>Paenibacillus zeirhizospherea sp. nov., isolated from surface of the maize (Zea mays) roots in a horticulture field, Hungary.</title>
        <authorList>
            <person name="Marton D."/>
            <person name="Farkas M."/>
            <person name="Bedics A."/>
            <person name="Toth E."/>
            <person name="Tancsics A."/>
            <person name="Boka K."/>
            <person name="Marati G."/>
            <person name="Kriszt B."/>
            <person name="Cserhati M."/>
        </authorList>
    </citation>
    <scope>NUCLEOTIDE SEQUENCE [LARGE SCALE GENOMIC DNA]</scope>
    <source>
        <strain evidence="2 3">JCM 18446</strain>
    </source>
</reference>
<sequence>MTLKQCERCEILKPIESYESKGSRICKECKEEHRKQRMERYSKVDLGLDALDSSLELIHCMRNDVSMAYQVSYEKAKNLVQEGRATVYSSDTIYKTEKVKTERFNDVKIEANFTCHYCGEYGDTIDHIIPLDKGGSNAKSNLVCSCRECNELKNNMKYERFMDLMNKYGKQELLKNRGNIQKKFTSLKKVNQEILNNINKKNKNKVDSLDDMINSVLNKKTKW</sequence>
<dbReference type="PANTHER" id="PTHR33877:SF1">
    <property type="entry name" value="TYPE IV METHYL-DIRECTED RESTRICTION ENZYME ECOKMCRA"/>
    <property type="match status" value="1"/>
</dbReference>
<evidence type="ECO:0000313" key="2">
    <source>
        <dbReference type="EMBL" id="MFB5759010.1"/>
    </source>
</evidence>
<feature type="domain" description="HNH nuclease" evidence="1">
    <location>
        <begin position="102"/>
        <end position="151"/>
    </location>
</feature>
<dbReference type="GO" id="GO:0004519">
    <property type="term" value="F:endonuclease activity"/>
    <property type="evidence" value="ECO:0007669"/>
    <property type="project" value="UniProtKB-KW"/>
</dbReference>
<name>A0ABV5BXH1_9BACL</name>
<dbReference type="Pfam" id="PF01844">
    <property type="entry name" value="HNH"/>
    <property type="match status" value="1"/>
</dbReference>
<keyword evidence="2" id="KW-0378">Hydrolase</keyword>
<dbReference type="Gene3D" id="1.10.30.50">
    <property type="match status" value="1"/>
</dbReference>
<gene>
    <name evidence="2" type="ORF">ACE5LO_01255</name>
</gene>
<evidence type="ECO:0000259" key="1">
    <source>
        <dbReference type="SMART" id="SM00507"/>
    </source>
</evidence>
<dbReference type="CDD" id="cd00085">
    <property type="entry name" value="HNHc"/>
    <property type="match status" value="1"/>
</dbReference>
<accession>A0ABV5BXH1</accession>
<dbReference type="Proteomes" id="UP001580430">
    <property type="component" value="Unassembled WGS sequence"/>
</dbReference>
<dbReference type="InterPro" id="IPR052892">
    <property type="entry name" value="NA-targeting_endonuclease"/>
</dbReference>
<dbReference type="InterPro" id="IPR002711">
    <property type="entry name" value="HNH"/>
</dbReference>
<dbReference type="RefSeq" id="WP_375518262.1">
    <property type="nucleotide sequence ID" value="NZ_JBHIRY010000001.1"/>
</dbReference>
<dbReference type="PANTHER" id="PTHR33877">
    <property type="entry name" value="SLL1193 PROTEIN"/>
    <property type="match status" value="1"/>
</dbReference>
<comment type="caution">
    <text evidence="2">The sequence shown here is derived from an EMBL/GenBank/DDBJ whole genome shotgun (WGS) entry which is preliminary data.</text>
</comment>